<dbReference type="PRINTS" id="PR01438">
    <property type="entry name" value="UNVRSLSTRESS"/>
</dbReference>
<dbReference type="Proteomes" id="UP000307602">
    <property type="component" value="Unassembled WGS sequence"/>
</dbReference>
<dbReference type="PANTHER" id="PTHR46268">
    <property type="entry name" value="STRESS RESPONSE PROTEIN NHAX"/>
    <property type="match status" value="1"/>
</dbReference>
<dbReference type="InterPro" id="IPR006016">
    <property type="entry name" value="UspA"/>
</dbReference>
<evidence type="ECO:0000313" key="4">
    <source>
        <dbReference type="Proteomes" id="UP000307602"/>
    </source>
</evidence>
<name>A0A4S1DUY7_9FLAO</name>
<comment type="similarity">
    <text evidence="1">Belongs to the universal stress protein A family.</text>
</comment>
<dbReference type="EMBL" id="SRSO01000021">
    <property type="protein sequence ID" value="TGV01655.1"/>
    <property type="molecule type" value="Genomic_DNA"/>
</dbReference>
<dbReference type="RefSeq" id="WP_135877893.1">
    <property type="nucleotide sequence ID" value="NZ_SRSO01000021.1"/>
</dbReference>
<evidence type="ECO:0000313" key="3">
    <source>
        <dbReference type="EMBL" id="TGV01655.1"/>
    </source>
</evidence>
<dbReference type="SUPFAM" id="SSF52402">
    <property type="entry name" value="Adenine nucleotide alpha hydrolases-like"/>
    <property type="match status" value="2"/>
</dbReference>
<dbReference type="PANTHER" id="PTHR46268:SF6">
    <property type="entry name" value="UNIVERSAL STRESS PROTEIN UP12"/>
    <property type="match status" value="1"/>
</dbReference>
<dbReference type="OrthoDB" id="9788959at2"/>
<reference evidence="3 4" key="1">
    <citation type="submission" date="2019-04" db="EMBL/GenBank/DDBJ databases">
        <authorList>
            <person name="Liu A."/>
        </authorList>
    </citation>
    <scope>NUCLEOTIDE SEQUENCE [LARGE SCALE GENOMIC DNA]</scope>
    <source>
        <strain evidence="3 4">RZ03</strain>
    </source>
</reference>
<dbReference type="Gene3D" id="3.40.50.12370">
    <property type="match status" value="1"/>
</dbReference>
<dbReference type="InterPro" id="IPR006015">
    <property type="entry name" value="Universal_stress_UspA"/>
</dbReference>
<feature type="domain" description="UspA" evidence="2">
    <location>
        <begin position="1"/>
        <end position="146"/>
    </location>
</feature>
<dbReference type="AlphaFoldDB" id="A0A4S1DUY7"/>
<sequence>MKTILLPTDFSKNSMNSIDFAVALFKDVECEFYLLNVQKASSFISDDMIAVASSTTIYKTIIDAAKKSLSNIISKLKKRDKNDKHHFHPMVDYDNFIDSINQVSEKNQVDLIIMGTKGASGLQKVIFGSNTVRVIQRCKAPVLAIPDNCVFSDLHKLLFTTNNVNSFDITHLKPLVDLVAQNDSKLHVLHVADENHLVQKQGKNVDFFNSHFPNSIHDYIDVKTKDMYDVVHKYIIRNNIKMLCMVDEKHSFLERLFNKHLVETFAFSIDIPFLVMKNN</sequence>
<evidence type="ECO:0000259" key="2">
    <source>
        <dbReference type="Pfam" id="PF00582"/>
    </source>
</evidence>
<accession>A0A4S1DUY7</accession>
<organism evidence="3 4">
    <name type="scientific">Flavivirga rizhaonensis</name>
    <dbReference type="NCBI Taxonomy" id="2559571"/>
    <lineage>
        <taxon>Bacteria</taxon>
        <taxon>Pseudomonadati</taxon>
        <taxon>Bacteroidota</taxon>
        <taxon>Flavobacteriia</taxon>
        <taxon>Flavobacteriales</taxon>
        <taxon>Flavobacteriaceae</taxon>
        <taxon>Flavivirga</taxon>
    </lineage>
</organism>
<protein>
    <submittedName>
        <fullName evidence="3">Universal stress protein</fullName>
    </submittedName>
</protein>
<dbReference type="Pfam" id="PF00582">
    <property type="entry name" value="Usp"/>
    <property type="match status" value="1"/>
</dbReference>
<dbReference type="CDD" id="cd00293">
    <property type="entry name" value="USP-like"/>
    <property type="match status" value="1"/>
</dbReference>
<proteinExistence type="inferred from homology"/>
<keyword evidence="4" id="KW-1185">Reference proteome</keyword>
<gene>
    <name evidence="3" type="ORF">EM932_14385</name>
</gene>
<comment type="caution">
    <text evidence="3">The sequence shown here is derived from an EMBL/GenBank/DDBJ whole genome shotgun (WGS) entry which is preliminary data.</text>
</comment>
<evidence type="ECO:0000256" key="1">
    <source>
        <dbReference type="ARBA" id="ARBA00008791"/>
    </source>
</evidence>